<comment type="caution">
    <text evidence="1">The sequence shown here is derived from an EMBL/GenBank/DDBJ whole genome shotgun (WGS) entry which is preliminary data.</text>
</comment>
<dbReference type="EMBL" id="PNGY01000001">
    <property type="protein sequence ID" value="PMC54787.1"/>
    <property type="molecule type" value="Genomic_DNA"/>
</dbReference>
<dbReference type="RefSeq" id="WP_102155197.1">
    <property type="nucleotide sequence ID" value="NZ_PNGY01000001.1"/>
</dbReference>
<evidence type="ECO:0000313" key="2">
    <source>
        <dbReference type="Proteomes" id="UP000235293"/>
    </source>
</evidence>
<name>A0A9X7I915_9BIFI</name>
<protein>
    <submittedName>
        <fullName evidence="1">Uncharacterized protein</fullName>
    </submittedName>
</protein>
<dbReference type="Proteomes" id="UP000235293">
    <property type="component" value="Unassembled WGS sequence"/>
</dbReference>
<proteinExistence type="predicted"/>
<reference evidence="1 2" key="1">
    <citation type="submission" date="2017-09" db="EMBL/GenBank/DDBJ databases">
        <title>Bacterial strain isolated from the female urinary microbiota.</title>
        <authorList>
            <person name="Thomas-White K."/>
            <person name="Kumar N."/>
            <person name="Forster S."/>
            <person name="Putonti C."/>
            <person name="Lawley T."/>
            <person name="Wolfe A.J."/>
        </authorList>
    </citation>
    <scope>NUCLEOTIDE SEQUENCE [LARGE SCALE GENOMIC DNA]</scope>
    <source>
        <strain evidence="1 2">UMB0411</strain>
    </source>
</reference>
<evidence type="ECO:0000313" key="1">
    <source>
        <dbReference type="EMBL" id="PMC54787.1"/>
    </source>
</evidence>
<organism evidence="1 2">
    <name type="scientific">Gardnerella swidsinskii</name>
    <dbReference type="NCBI Taxonomy" id="2792979"/>
    <lineage>
        <taxon>Bacteria</taxon>
        <taxon>Bacillati</taxon>
        <taxon>Actinomycetota</taxon>
        <taxon>Actinomycetes</taxon>
        <taxon>Bifidobacteriales</taxon>
        <taxon>Bifidobacteriaceae</taxon>
        <taxon>Gardnerella</taxon>
    </lineage>
</organism>
<accession>A0A9X7I915</accession>
<gene>
    <name evidence="1" type="ORF">CJ213_01205</name>
</gene>
<sequence>MENEIYVNIKTELKAKPQKLKNLHQWLFVAVNTAKSIIDNTSKSNLDNVMKLSECNSTSQIQHEFDIIQGKFGRDDFSQRYSPAYLYLCSLVANFPNQELSDKDKALIMQYSTVETYLLYEI</sequence>
<dbReference type="AlphaFoldDB" id="A0A9X7I915"/>